<dbReference type="GO" id="GO:0005125">
    <property type="term" value="F:cytokine activity"/>
    <property type="evidence" value="ECO:0007669"/>
    <property type="project" value="InterPro"/>
</dbReference>
<dbReference type="InterPro" id="IPR009079">
    <property type="entry name" value="4_helix_cytokine-like_core"/>
</dbReference>
<protein>
    <recommendedName>
        <fullName evidence="3">Granulocyte colony-stimulating factor</fullName>
    </recommendedName>
</protein>
<reference evidence="1 2" key="1">
    <citation type="journal article" date="2024" name="Genome Biol. Evol.">
        <title>Chromosome-level genome assembly of the viviparous eelpout Zoarces viviparus.</title>
        <authorList>
            <person name="Fuhrmann N."/>
            <person name="Brasseur M.V."/>
            <person name="Bakowski C.E."/>
            <person name="Podsiadlowski L."/>
            <person name="Prost S."/>
            <person name="Krehenwinkel H."/>
            <person name="Mayer C."/>
        </authorList>
    </citation>
    <scope>NUCLEOTIDE SEQUENCE [LARGE SCALE GENOMIC DNA]</scope>
    <source>
        <strain evidence="1">NO-MEL_2022_Ind0_liver</strain>
    </source>
</reference>
<dbReference type="PANTHER" id="PTHR10511">
    <property type="entry name" value="GRANULOCYTE COLONY-STIMULATING FACTOR"/>
    <property type="match status" value="1"/>
</dbReference>
<name>A0AAW1FIM5_ZOAVI</name>
<accession>A0AAW1FIM5</accession>
<dbReference type="GO" id="GO:0045639">
    <property type="term" value="P:positive regulation of myeloid cell differentiation"/>
    <property type="evidence" value="ECO:0007669"/>
    <property type="project" value="InterPro"/>
</dbReference>
<comment type="caution">
    <text evidence="1">The sequence shown here is derived from an EMBL/GenBank/DDBJ whole genome shotgun (WGS) entry which is preliminary data.</text>
</comment>
<dbReference type="EMBL" id="JBCEZU010000056">
    <property type="protein sequence ID" value="KAK9534430.1"/>
    <property type="molecule type" value="Genomic_DNA"/>
</dbReference>
<dbReference type="Gene3D" id="1.20.1250.10">
    <property type="match status" value="1"/>
</dbReference>
<dbReference type="AlphaFoldDB" id="A0AAW1FIM5"/>
<dbReference type="SUPFAM" id="SSF47266">
    <property type="entry name" value="4-helical cytokines"/>
    <property type="match status" value="1"/>
</dbReference>
<evidence type="ECO:0000313" key="1">
    <source>
        <dbReference type="EMBL" id="KAK9534430.1"/>
    </source>
</evidence>
<proteinExistence type="predicted"/>
<dbReference type="PANTHER" id="PTHR10511:SF2">
    <property type="entry name" value="GRANULOCYTE COLONY-STIMULATING FACTOR"/>
    <property type="match status" value="1"/>
</dbReference>
<dbReference type="InterPro" id="IPR040117">
    <property type="entry name" value="GCSF/MGF"/>
</dbReference>
<keyword evidence="2" id="KW-1185">Reference proteome</keyword>
<organism evidence="1 2">
    <name type="scientific">Zoarces viviparus</name>
    <name type="common">Viviparous eelpout</name>
    <name type="synonym">Blennius viviparus</name>
    <dbReference type="NCBI Taxonomy" id="48416"/>
    <lineage>
        <taxon>Eukaryota</taxon>
        <taxon>Metazoa</taxon>
        <taxon>Chordata</taxon>
        <taxon>Craniata</taxon>
        <taxon>Vertebrata</taxon>
        <taxon>Euteleostomi</taxon>
        <taxon>Actinopterygii</taxon>
        <taxon>Neopterygii</taxon>
        <taxon>Teleostei</taxon>
        <taxon>Neoteleostei</taxon>
        <taxon>Acanthomorphata</taxon>
        <taxon>Eupercaria</taxon>
        <taxon>Perciformes</taxon>
        <taxon>Cottioidei</taxon>
        <taxon>Zoarcales</taxon>
        <taxon>Zoarcidae</taxon>
        <taxon>Zoarcinae</taxon>
        <taxon>Zoarces</taxon>
    </lineage>
</organism>
<evidence type="ECO:0008006" key="3">
    <source>
        <dbReference type="Google" id="ProtNLM"/>
    </source>
</evidence>
<gene>
    <name evidence="1" type="ORF">VZT92_006878</name>
</gene>
<evidence type="ECO:0000313" key="2">
    <source>
        <dbReference type="Proteomes" id="UP001488805"/>
    </source>
</evidence>
<sequence length="259" mass="28202">MTHHCCFQDEKRRTFTEEDCGMWLKALKKAISKPMNGSGSDGDVKVKSHVAAAAVALLHCFLLADFIQSAPISPSDPSALIEGAERAKTLVEKILRDVPAVHAATVTIEGLTLDSAHTANLQMMVTSLGIPPAPVLKPLSESFTLDVCVSRMSAGSRLYQMILEVLSGRLSGLSDLQADLRDLQTHITKMKEAFQLGVIEVDQNQNQNQNLDLASRLHGNYGVQVAAHLTLTQLRSFCHDLIRSLRAVATYRPRPAGAH</sequence>
<dbReference type="Proteomes" id="UP001488805">
    <property type="component" value="Unassembled WGS sequence"/>
</dbReference>